<organism evidence="1">
    <name type="scientific">Solanum chilense</name>
    <name type="common">Tomato</name>
    <name type="synonym">Lycopersicon chilense</name>
    <dbReference type="NCBI Taxonomy" id="4083"/>
    <lineage>
        <taxon>Eukaryota</taxon>
        <taxon>Viridiplantae</taxon>
        <taxon>Streptophyta</taxon>
        <taxon>Embryophyta</taxon>
        <taxon>Tracheophyta</taxon>
        <taxon>Spermatophyta</taxon>
        <taxon>Magnoliopsida</taxon>
        <taxon>eudicotyledons</taxon>
        <taxon>Gunneridae</taxon>
        <taxon>Pentapetalae</taxon>
        <taxon>asterids</taxon>
        <taxon>lamiids</taxon>
        <taxon>Solanales</taxon>
        <taxon>Solanaceae</taxon>
        <taxon>Solanoideae</taxon>
        <taxon>Solaneae</taxon>
        <taxon>Solanum</taxon>
        <taxon>Solanum subgen. Lycopersicon</taxon>
    </lineage>
</organism>
<dbReference type="EMBL" id="RXGB01000237">
    <property type="protein sequence ID" value="TMX04401.1"/>
    <property type="molecule type" value="Genomic_DNA"/>
</dbReference>
<comment type="caution">
    <text evidence="1">The sequence shown here is derived from an EMBL/GenBank/DDBJ whole genome shotgun (WGS) entry which is preliminary data.</text>
</comment>
<reference evidence="1" key="1">
    <citation type="submission" date="2019-05" db="EMBL/GenBank/DDBJ databases">
        <title>The de novo reference genome and transcriptome assemblies of the wild tomato species Solanum chilense.</title>
        <authorList>
            <person name="Stam R."/>
            <person name="Nosenko T."/>
            <person name="Hoerger A.C."/>
            <person name="Stephan W."/>
            <person name="Seidel M.A."/>
            <person name="Kuhn J.M.M."/>
            <person name="Haberer G."/>
            <person name="Tellier A."/>
        </authorList>
    </citation>
    <scope>NUCLEOTIDE SEQUENCE</scope>
    <source>
        <tissue evidence="1">Mature leaves</tissue>
    </source>
</reference>
<accession>A0A6N2CFR7</accession>
<sequence>MNTRRMTTRMLEEERMNEEIPLQVKHLSQDGKDVQGAQVAQVHRQSDHVPNVEGGNGVAVLHSVLTNPEIRENLLALSHVVTTQANLSMMHSEYMVDRTMTSRLRYFMRLNPSIILGNKTGKEPQ</sequence>
<dbReference type="AlphaFoldDB" id="A0A6N2CFR7"/>
<protein>
    <submittedName>
        <fullName evidence="1">Uncharacterized protein</fullName>
    </submittedName>
</protein>
<name>A0A6N2CFR7_SOLCI</name>
<evidence type="ECO:0000313" key="1">
    <source>
        <dbReference type="EMBL" id="TMX04401.1"/>
    </source>
</evidence>
<gene>
    <name evidence="1" type="ORF">EJD97_008987</name>
</gene>
<proteinExistence type="predicted"/>